<comment type="subcellular location">
    <subcellularLocation>
        <location evidence="1">Nucleus</location>
    </subcellularLocation>
</comment>
<dbReference type="PROSITE" id="PS50090">
    <property type="entry name" value="MYB_LIKE"/>
    <property type="match status" value="1"/>
</dbReference>
<dbReference type="InterPro" id="IPR017930">
    <property type="entry name" value="Myb_dom"/>
</dbReference>
<gene>
    <name evidence="5" type="ORF">CTI12_AA395640</name>
</gene>
<name>A0A2U1MB99_ARTAN</name>
<proteinExistence type="predicted"/>
<comment type="caution">
    <text evidence="5">The sequence shown here is derived from an EMBL/GenBank/DDBJ whole genome shotgun (WGS) entry which is preliminary data.</text>
</comment>
<evidence type="ECO:0000313" key="5">
    <source>
        <dbReference type="EMBL" id="PWA58517.1"/>
    </source>
</evidence>
<evidence type="ECO:0000259" key="3">
    <source>
        <dbReference type="PROSITE" id="PS50090"/>
    </source>
</evidence>
<accession>A0A2U1MB99</accession>
<dbReference type="Gene3D" id="1.10.10.60">
    <property type="entry name" value="Homeodomain-like"/>
    <property type="match status" value="1"/>
</dbReference>
<feature type="domain" description="Myb-like" evidence="3">
    <location>
        <begin position="8"/>
        <end position="59"/>
    </location>
</feature>
<dbReference type="GO" id="GO:0005634">
    <property type="term" value="C:nucleus"/>
    <property type="evidence" value="ECO:0007669"/>
    <property type="project" value="UniProtKB-SubCell"/>
</dbReference>
<keyword evidence="5" id="KW-0238">DNA-binding</keyword>
<dbReference type="InterPro" id="IPR009057">
    <property type="entry name" value="Homeodomain-like_sf"/>
</dbReference>
<dbReference type="Proteomes" id="UP000245207">
    <property type="component" value="Unassembled WGS sequence"/>
</dbReference>
<dbReference type="PROSITE" id="PS51294">
    <property type="entry name" value="HTH_MYB"/>
    <property type="match status" value="1"/>
</dbReference>
<dbReference type="InterPro" id="IPR001005">
    <property type="entry name" value="SANT/Myb"/>
</dbReference>
<dbReference type="Pfam" id="PF00249">
    <property type="entry name" value="Myb_DNA-binding"/>
    <property type="match status" value="1"/>
</dbReference>
<organism evidence="5 6">
    <name type="scientific">Artemisia annua</name>
    <name type="common">Sweet wormwood</name>
    <dbReference type="NCBI Taxonomy" id="35608"/>
    <lineage>
        <taxon>Eukaryota</taxon>
        <taxon>Viridiplantae</taxon>
        <taxon>Streptophyta</taxon>
        <taxon>Embryophyta</taxon>
        <taxon>Tracheophyta</taxon>
        <taxon>Spermatophyta</taxon>
        <taxon>Magnoliopsida</taxon>
        <taxon>eudicotyledons</taxon>
        <taxon>Gunneridae</taxon>
        <taxon>Pentapetalae</taxon>
        <taxon>asterids</taxon>
        <taxon>campanulids</taxon>
        <taxon>Asterales</taxon>
        <taxon>Asteraceae</taxon>
        <taxon>Asteroideae</taxon>
        <taxon>Anthemideae</taxon>
        <taxon>Artemisiinae</taxon>
        <taxon>Artemisia</taxon>
    </lineage>
</organism>
<evidence type="ECO:0000256" key="1">
    <source>
        <dbReference type="ARBA" id="ARBA00004123"/>
    </source>
</evidence>
<dbReference type="SMART" id="SM00717">
    <property type="entry name" value="SANT"/>
    <property type="match status" value="1"/>
</dbReference>
<evidence type="ECO:0000259" key="4">
    <source>
        <dbReference type="PROSITE" id="PS51294"/>
    </source>
</evidence>
<dbReference type="SUPFAM" id="SSF46689">
    <property type="entry name" value="Homeodomain-like"/>
    <property type="match status" value="1"/>
</dbReference>
<keyword evidence="2" id="KW-0539">Nucleus</keyword>
<reference evidence="5 6" key="1">
    <citation type="journal article" date="2018" name="Mol. Plant">
        <title>The genome of Artemisia annua provides insight into the evolution of Asteraceae family and artemisinin biosynthesis.</title>
        <authorList>
            <person name="Shen Q."/>
            <person name="Zhang L."/>
            <person name="Liao Z."/>
            <person name="Wang S."/>
            <person name="Yan T."/>
            <person name="Shi P."/>
            <person name="Liu M."/>
            <person name="Fu X."/>
            <person name="Pan Q."/>
            <person name="Wang Y."/>
            <person name="Lv Z."/>
            <person name="Lu X."/>
            <person name="Zhang F."/>
            <person name="Jiang W."/>
            <person name="Ma Y."/>
            <person name="Chen M."/>
            <person name="Hao X."/>
            <person name="Li L."/>
            <person name="Tang Y."/>
            <person name="Lv G."/>
            <person name="Zhou Y."/>
            <person name="Sun X."/>
            <person name="Brodelius P.E."/>
            <person name="Rose J.K.C."/>
            <person name="Tang K."/>
        </authorList>
    </citation>
    <scope>NUCLEOTIDE SEQUENCE [LARGE SCALE GENOMIC DNA]</scope>
    <source>
        <strain evidence="6">cv. Huhao1</strain>
        <tissue evidence="5">Leaf</tissue>
    </source>
</reference>
<sequence length="91" mass="10758">MDQGIWSRKSYPRIRWTPDEDAILLKHIDMHGHRYWKLISKKLPARSADSCRKRWRYQLGPMMARLHKKIKPRPPLPSPPKLIDFLGIGSS</sequence>
<dbReference type="STRING" id="35608.A0A2U1MB99"/>
<evidence type="ECO:0000313" key="6">
    <source>
        <dbReference type="Proteomes" id="UP000245207"/>
    </source>
</evidence>
<dbReference type="CDD" id="cd00167">
    <property type="entry name" value="SANT"/>
    <property type="match status" value="1"/>
</dbReference>
<keyword evidence="6" id="KW-1185">Reference proteome</keyword>
<dbReference type="AlphaFoldDB" id="A0A2U1MB99"/>
<dbReference type="EMBL" id="PKPP01005873">
    <property type="protein sequence ID" value="PWA58517.1"/>
    <property type="molecule type" value="Genomic_DNA"/>
</dbReference>
<feature type="domain" description="HTH myb-type" evidence="4">
    <location>
        <begin position="8"/>
        <end position="63"/>
    </location>
</feature>
<evidence type="ECO:0000256" key="2">
    <source>
        <dbReference type="ARBA" id="ARBA00023242"/>
    </source>
</evidence>
<protein>
    <submittedName>
        <fullName evidence="5">Myb DNA-binding domain-containing protein</fullName>
    </submittedName>
</protein>
<dbReference type="OrthoDB" id="2143914at2759"/>
<dbReference type="GO" id="GO:0003677">
    <property type="term" value="F:DNA binding"/>
    <property type="evidence" value="ECO:0007669"/>
    <property type="project" value="UniProtKB-KW"/>
</dbReference>